<feature type="region of interest" description="Disordered" evidence="1">
    <location>
        <begin position="379"/>
        <end position="410"/>
    </location>
</feature>
<dbReference type="AlphaFoldDB" id="A0A9P7L6S9"/>
<reference evidence="2" key="2">
    <citation type="submission" date="2020-10" db="EMBL/GenBank/DDBJ databases">
        <authorList>
            <person name="Peck L.D."/>
            <person name="Nowell R.W."/>
            <person name="Flood J."/>
            <person name="Ryan M.J."/>
            <person name="Barraclough T.G."/>
        </authorList>
    </citation>
    <scope>NUCLEOTIDE SEQUENCE</scope>
    <source>
        <strain evidence="2">IMI 127659i</strain>
    </source>
</reference>
<dbReference type="Proteomes" id="UP000750502">
    <property type="component" value="Unassembled WGS sequence"/>
</dbReference>
<evidence type="ECO:0000313" key="2">
    <source>
        <dbReference type="EMBL" id="KAG5766590.1"/>
    </source>
</evidence>
<accession>A0A9P7L6S9</accession>
<evidence type="ECO:0000313" key="3">
    <source>
        <dbReference type="Proteomes" id="UP000750502"/>
    </source>
</evidence>
<protein>
    <submittedName>
        <fullName evidence="2">Uncharacterized protein</fullName>
    </submittedName>
</protein>
<keyword evidence="3" id="KW-1185">Reference proteome</keyword>
<dbReference type="EMBL" id="JADFTT010000151">
    <property type="protein sequence ID" value="KAG5766590.1"/>
    <property type="molecule type" value="Genomic_DNA"/>
</dbReference>
<comment type="caution">
    <text evidence="2">The sequence shown here is derived from an EMBL/GenBank/DDBJ whole genome shotgun (WGS) entry which is preliminary data.</text>
</comment>
<dbReference type="OrthoDB" id="5084830at2759"/>
<organism evidence="2 3">
    <name type="scientific">Fusarium xylarioides</name>
    <dbReference type="NCBI Taxonomy" id="221167"/>
    <lineage>
        <taxon>Eukaryota</taxon>
        <taxon>Fungi</taxon>
        <taxon>Dikarya</taxon>
        <taxon>Ascomycota</taxon>
        <taxon>Pezizomycotina</taxon>
        <taxon>Sordariomycetes</taxon>
        <taxon>Hypocreomycetidae</taxon>
        <taxon>Hypocreales</taxon>
        <taxon>Nectriaceae</taxon>
        <taxon>Fusarium</taxon>
        <taxon>Fusarium fujikuroi species complex</taxon>
    </lineage>
</organism>
<feature type="compositionally biased region" description="Polar residues" evidence="1">
    <location>
        <begin position="393"/>
        <end position="405"/>
    </location>
</feature>
<feature type="compositionally biased region" description="Basic and acidic residues" evidence="1">
    <location>
        <begin position="381"/>
        <end position="392"/>
    </location>
</feature>
<sequence>MPPAPIPLDGPFHHEETPRRDIASLKVMAARARYLSTELNQSGRTGSDDATEAGYNSESRSEALVLLKECEAVAHAARSVKTDTEETFAAIRDIQIVMATPLQAVSPELRRRASDQILEHVIGSRDNFITLVQQVLSDGTPEFRNVVTESISRATDSQTVRWVNGAQQMPQVAALQQIIQEKDDELSALKEEVERKRKVAFEFQRNRHQAETNLEAEKAKVASSERQLSRARDELRRATDKIGTLEEDLRNTNLSKERYEHDMAWQKTESDQQISKKNEEIAGLILQVRDLEEANTDLEVEKETFASHLLERDQSLDTLQRDNLTLEARLDSAVNDAQTEQAAMEHMLETAQNKARDTTSRLEQADERLRDLQAQLNAVQKDLDSSRQEAEGTRSSLEGTISNQRESLENRDNEIRRLSGLLTARDEQLVSVQRDLASSRQEVEGTRSSLKGTILNQNESLKSKTDEIERLNVLLTARDQTVDSQVEQASIFLRRMSLNVESRIWRNVVEGILADSTVASTAQIPWKPWRVLPSWSHDETLHVREDDRSIHLVAVDIIAIMRIPSAPAEPLLSRLQSLQKMLMDTSPLASTISQQLLESLAGAVGDERLHFMHHVLICQIVDLLNGGAVEPTEVPLDPRATTLVSALKVWDPESGAGLDMASSVSYPDFALVGFNRNPAGIVAANPSNRELRWIDEARINIMLTHIELSPEKGDYTPIRLPLDTRERQMWSVAHL</sequence>
<name>A0A9P7L6S9_9HYPO</name>
<reference evidence="2" key="1">
    <citation type="journal article" date="2020" name="bioRxiv">
        <title>Historical genomics reveals the evolutionary mechanisms behind multiple outbreaks of the host-specific coffee wilt pathogen Fusarium xylarioides.</title>
        <authorList>
            <person name="Peck D."/>
            <person name="Nowell R.W."/>
            <person name="Flood J."/>
            <person name="Ryan M.J."/>
            <person name="Barraclough T.G."/>
        </authorList>
    </citation>
    <scope>NUCLEOTIDE SEQUENCE</scope>
    <source>
        <strain evidence="2">IMI 127659i</strain>
    </source>
</reference>
<gene>
    <name evidence="2" type="ORF">H9Q72_005357</name>
</gene>
<proteinExistence type="predicted"/>
<evidence type="ECO:0000256" key="1">
    <source>
        <dbReference type="SAM" id="MobiDB-lite"/>
    </source>
</evidence>